<dbReference type="AlphaFoldDB" id="A0A7V0T6L1"/>
<comment type="caution">
    <text evidence="1">The sequence shown here is derived from an EMBL/GenBank/DDBJ whole genome shotgun (WGS) entry which is preliminary data.</text>
</comment>
<accession>A0A7V0T6L1</accession>
<name>A0A7V0T6L1_UNCW3</name>
<reference evidence="1" key="1">
    <citation type="journal article" date="2020" name="mSystems">
        <title>Genome- and Community-Level Interaction Insights into Carbon Utilization and Element Cycling Functions of Hydrothermarchaeota in Hydrothermal Sediment.</title>
        <authorList>
            <person name="Zhou Z."/>
            <person name="Liu Y."/>
            <person name="Xu W."/>
            <person name="Pan J."/>
            <person name="Luo Z.H."/>
            <person name="Li M."/>
        </authorList>
    </citation>
    <scope>NUCLEOTIDE SEQUENCE [LARGE SCALE GENOMIC DNA]</scope>
    <source>
        <strain evidence="1">SpSt-1182</strain>
    </source>
</reference>
<sequence length="153" mass="17004">MMRVTAFIAALLLLAGCDEHFTCRFDPASTADVPVFNFGGKEISPYSARLVRFRIAGQPLEVRQWETFWDVQVPQGVRYELVSRIFYGEAPPGFEVITEPAHLLSGYVYTAIPGCHGQSEDCYFIITEDTPGVRVIRALTFAEFHSIINPGGG</sequence>
<dbReference type="PROSITE" id="PS51257">
    <property type="entry name" value="PROKAR_LIPOPROTEIN"/>
    <property type="match status" value="1"/>
</dbReference>
<organism evidence="1">
    <name type="scientific">candidate division WOR-3 bacterium</name>
    <dbReference type="NCBI Taxonomy" id="2052148"/>
    <lineage>
        <taxon>Bacteria</taxon>
        <taxon>Bacteria division WOR-3</taxon>
    </lineage>
</organism>
<evidence type="ECO:0000313" key="1">
    <source>
        <dbReference type="EMBL" id="HDQ99868.1"/>
    </source>
</evidence>
<proteinExistence type="predicted"/>
<protein>
    <submittedName>
        <fullName evidence="1">Uncharacterized protein</fullName>
    </submittedName>
</protein>
<dbReference type="EMBL" id="DSBX01000231">
    <property type="protein sequence ID" value="HDQ99868.1"/>
    <property type="molecule type" value="Genomic_DNA"/>
</dbReference>
<dbReference type="Proteomes" id="UP000885672">
    <property type="component" value="Unassembled WGS sequence"/>
</dbReference>
<gene>
    <name evidence="1" type="ORF">ENN51_06260</name>
</gene>